<dbReference type="Pfam" id="PF04548">
    <property type="entry name" value="AIG1"/>
    <property type="match status" value="1"/>
</dbReference>
<dbReference type="GO" id="GO:0005525">
    <property type="term" value="F:GTP binding"/>
    <property type="evidence" value="ECO:0007669"/>
    <property type="project" value="InterPro"/>
</dbReference>
<organism evidence="6 7">
    <name type="scientific">Rotaria socialis</name>
    <dbReference type="NCBI Taxonomy" id="392032"/>
    <lineage>
        <taxon>Eukaryota</taxon>
        <taxon>Metazoa</taxon>
        <taxon>Spiralia</taxon>
        <taxon>Gnathifera</taxon>
        <taxon>Rotifera</taxon>
        <taxon>Eurotatoria</taxon>
        <taxon>Bdelloidea</taxon>
        <taxon>Philodinida</taxon>
        <taxon>Philodinidae</taxon>
        <taxon>Rotaria</taxon>
    </lineage>
</organism>
<evidence type="ECO:0000313" key="6">
    <source>
        <dbReference type="EMBL" id="CAF4477879.1"/>
    </source>
</evidence>
<dbReference type="EMBL" id="CAJOBP010005784">
    <property type="protein sequence ID" value="CAF4477879.1"/>
    <property type="molecule type" value="Genomic_DNA"/>
</dbReference>
<comment type="similarity">
    <text evidence="1">Belongs to the TRAFAC class TrmE-Era-EngA-EngB-Septin-like GTPase superfamily. AIG1/Toc34/Toc159-like paraseptin GTPase family. IAN subfamily.</text>
</comment>
<feature type="coiled-coil region" evidence="3">
    <location>
        <begin position="187"/>
        <end position="239"/>
    </location>
</feature>
<dbReference type="EMBL" id="CAJNXB010005611">
    <property type="protein sequence ID" value="CAF3431629.1"/>
    <property type="molecule type" value="Genomic_DNA"/>
</dbReference>
<reference evidence="6" key="1">
    <citation type="submission" date="2021-02" db="EMBL/GenBank/DDBJ databases">
        <authorList>
            <person name="Nowell W R."/>
        </authorList>
    </citation>
    <scope>NUCLEOTIDE SEQUENCE</scope>
</reference>
<keyword evidence="2" id="KW-0547">Nucleotide-binding</keyword>
<dbReference type="OrthoDB" id="8954335at2759"/>
<proteinExistence type="inferred from homology"/>
<gene>
    <name evidence="5" type="ORF">TIS948_LOCUS30385</name>
    <name evidence="6" type="ORF">UJA718_LOCUS24696</name>
</gene>
<evidence type="ECO:0000256" key="2">
    <source>
        <dbReference type="ARBA" id="ARBA00022741"/>
    </source>
</evidence>
<keyword evidence="3" id="KW-0175">Coiled coil</keyword>
<dbReference type="AlphaFoldDB" id="A0A820U5N4"/>
<comment type="caution">
    <text evidence="6">The sequence shown here is derived from an EMBL/GenBank/DDBJ whole genome shotgun (WGS) entry which is preliminary data.</text>
</comment>
<evidence type="ECO:0000313" key="5">
    <source>
        <dbReference type="EMBL" id="CAF3431629.1"/>
    </source>
</evidence>
<evidence type="ECO:0000256" key="3">
    <source>
        <dbReference type="SAM" id="Coils"/>
    </source>
</evidence>
<dbReference type="SUPFAM" id="SSF52540">
    <property type="entry name" value="P-loop containing nucleoside triphosphate hydrolases"/>
    <property type="match status" value="1"/>
</dbReference>
<keyword evidence="7" id="KW-1185">Reference proteome</keyword>
<evidence type="ECO:0000259" key="4">
    <source>
        <dbReference type="Pfam" id="PF04548"/>
    </source>
</evidence>
<dbReference type="InterPro" id="IPR006703">
    <property type="entry name" value="G_AIG1"/>
</dbReference>
<dbReference type="Proteomes" id="UP000663873">
    <property type="component" value="Unassembled WGS sequence"/>
</dbReference>
<accession>A0A820U5N4</accession>
<dbReference type="Gene3D" id="3.40.50.300">
    <property type="entry name" value="P-loop containing nucleotide triphosphate hydrolases"/>
    <property type="match status" value="1"/>
</dbReference>
<sequence length="288" mass="32330">MAEIHSGRPNDGVGIIILGNSGSGKSFLCNILLDEMRFRSEYDPNAVTVKTERAEIKMGEMTFSIFNIPGLIESDQQRIDQNKKEIEKAFQMCPYSIVIYVWTPNSGGRVVADDGIGFSALHKAYQFPSTSIIYVINNIKEALTVNQLTLTPDDSVFVEKINFDDKQERQTMRKKIINCIAIHSPAIQEKKADIILETAQLRELREKFKRHQAEAEKDQKKYKSEREEMRVNLERVEAIRTPDTFMGALYSGAQSGAYAAGVALGAGTAPLLAPGYHLAKALDEWWHS</sequence>
<evidence type="ECO:0000256" key="1">
    <source>
        <dbReference type="ARBA" id="ARBA00008535"/>
    </source>
</evidence>
<dbReference type="InterPro" id="IPR027417">
    <property type="entry name" value="P-loop_NTPase"/>
</dbReference>
<protein>
    <recommendedName>
        <fullName evidence="4">AIG1-type G domain-containing protein</fullName>
    </recommendedName>
</protein>
<name>A0A820U5N4_9BILA</name>
<feature type="domain" description="AIG1-type G" evidence="4">
    <location>
        <begin position="15"/>
        <end position="101"/>
    </location>
</feature>
<evidence type="ECO:0000313" key="7">
    <source>
        <dbReference type="Proteomes" id="UP000663873"/>
    </source>
</evidence>
<dbReference type="Proteomes" id="UP000663825">
    <property type="component" value="Unassembled WGS sequence"/>
</dbReference>